<reference evidence="2 3" key="1">
    <citation type="submission" date="2022-11" db="EMBL/GenBank/DDBJ databases">
        <title>Whole genome sequence of Eschrichtius robustus ER-17-0199.</title>
        <authorList>
            <person name="Bruniche-Olsen A."/>
            <person name="Black A.N."/>
            <person name="Fields C.J."/>
            <person name="Walden K."/>
            <person name="Dewoody J.A."/>
        </authorList>
    </citation>
    <scope>NUCLEOTIDE SEQUENCE [LARGE SCALE GENOMIC DNA]</scope>
    <source>
        <strain evidence="2">ER-17-0199</strain>
        <tissue evidence="2">Blubber</tissue>
    </source>
</reference>
<organism evidence="2 3">
    <name type="scientific">Eschrichtius robustus</name>
    <name type="common">California gray whale</name>
    <name type="synonym">Eschrichtius gibbosus</name>
    <dbReference type="NCBI Taxonomy" id="9764"/>
    <lineage>
        <taxon>Eukaryota</taxon>
        <taxon>Metazoa</taxon>
        <taxon>Chordata</taxon>
        <taxon>Craniata</taxon>
        <taxon>Vertebrata</taxon>
        <taxon>Euteleostomi</taxon>
        <taxon>Mammalia</taxon>
        <taxon>Eutheria</taxon>
        <taxon>Laurasiatheria</taxon>
        <taxon>Artiodactyla</taxon>
        <taxon>Whippomorpha</taxon>
        <taxon>Cetacea</taxon>
        <taxon>Mysticeti</taxon>
        <taxon>Eschrichtiidae</taxon>
        <taxon>Eschrichtius</taxon>
    </lineage>
</organism>
<feature type="compositionally biased region" description="Basic residues" evidence="1">
    <location>
        <begin position="157"/>
        <end position="166"/>
    </location>
</feature>
<evidence type="ECO:0000313" key="3">
    <source>
        <dbReference type="Proteomes" id="UP001159641"/>
    </source>
</evidence>
<name>A0AB34HZP8_ESCRO</name>
<comment type="caution">
    <text evidence="2">The sequence shown here is derived from an EMBL/GenBank/DDBJ whole genome shotgun (WGS) entry which is preliminary data.</text>
</comment>
<proteinExistence type="predicted"/>
<dbReference type="EMBL" id="JAIQCJ010000351">
    <property type="protein sequence ID" value="KAJ8796630.1"/>
    <property type="molecule type" value="Genomic_DNA"/>
</dbReference>
<feature type="region of interest" description="Disordered" evidence="1">
    <location>
        <begin position="1"/>
        <end position="208"/>
    </location>
</feature>
<feature type="compositionally biased region" description="Basic residues" evidence="1">
    <location>
        <begin position="118"/>
        <end position="131"/>
    </location>
</feature>
<feature type="compositionally biased region" description="Pro residues" evidence="1">
    <location>
        <begin position="103"/>
        <end position="112"/>
    </location>
</feature>
<feature type="compositionally biased region" description="Basic and acidic residues" evidence="1">
    <location>
        <begin position="44"/>
        <end position="57"/>
    </location>
</feature>
<gene>
    <name evidence="2" type="ORF">J1605_017848</name>
</gene>
<evidence type="ECO:0000256" key="1">
    <source>
        <dbReference type="SAM" id="MobiDB-lite"/>
    </source>
</evidence>
<protein>
    <submittedName>
        <fullName evidence="2">Uncharacterized protein</fullName>
    </submittedName>
</protein>
<dbReference type="Proteomes" id="UP001159641">
    <property type="component" value="Unassembled WGS sequence"/>
</dbReference>
<keyword evidence="3" id="KW-1185">Reference proteome</keyword>
<evidence type="ECO:0000313" key="2">
    <source>
        <dbReference type="EMBL" id="KAJ8796630.1"/>
    </source>
</evidence>
<accession>A0AB34HZP8</accession>
<feature type="region of interest" description="Disordered" evidence="1">
    <location>
        <begin position="248"/>
        <end position="331"/>
    </location>
</feature>
<dbReference type="AlphaFoldDB" id="A0AB34HZP8"/>
<feature type="compositionally biased region" description="Basic and acidic residues" evidence="1">
    <location>
        <begin position="1"/>
        <end position="13"/>
    </location>
</feature>
<sequence length="331" mass="36092">MAESVDAKLDTDPRQLLPKVAAPLPRPPGSCALAGRRLPGASKDPPHRPLWARDARSNHVKTRPGSGSERGAVQARPARREAAATHSEVVRPGLKMAGWHSPVTPPPSPPPRSASRAVRCRRRRRKSRLRTKLVPPEAQPREESLKRRQCGQGAPRASRRWRRRGVVVRPRDRRGLDPRGRRPSGDAAEGRGGAGALRARGYSRRRVSAGARVWRRSASIGTQVGNVGTAAPSQNRRLCREQFSGASGARWLRAEPGGSAEEPERAGTPDISTSPAQGLWRLDWLARPGRDCGTGRTPKAPALRPEGNSTAHGPGRRPLALREWRHRATVT</sequence>
<feature type="compositionally biased region" description="Basic and acidic residues" evidence="1">
    <location>
        <begin position="169"/>
        <end position="184"/>
    </location>
</feature>